<evidence type="ECO:0000313" key="3">
    <source>
        <dbReference type="Proteomes" id="UP001499993"/>
    </source>
</evidence>
<name>A0ABP9GIA1_9ACTN</name>
<protein>
    <recommendedName>
        <fullName evidence="1">DUF6292 domain-containing protein</fullName>
    </recommendedName>
</protein>
<reference evidence="3" key="1">
    <citation type="journal article" date="2019" name="Int. J. Syst. Evol. Microbiol.">
        <title>The Global Catalogue of Microorganisms (GCM) 10K type strain sequencing project: providing services to taxonomists for standard genome sequencing and annotation.</title>
        <authorList>
            <consortium name="The Broad Institute Genomics Platform"/>
            <consortium name="The Broad Institute Genome Sequencing Center for Infectious Disease"/>
            <person name="Wu L."/>
            <person name="Ma J."/>
        </authorList>
    </citation>
    <scope>NUCLEOTIDE SEQUENCE [LARGE SCALE GENOMIC DNA]</scope>
    <source>
        <strain evidence="3">JCM 18123</strain>
    </source>
</reference>
<dbReference type="RefSeq" id="WP_345557045.1">
    <property type="nucleotide sequence ID" value="NZ_BAABIK010000015.1"/>
</dbReference>
<accession>A0ABP9GIA1</accession>
<dbReference type="Pfam" id="PF19809">
    <property type="entry name" value="DUF6292"/>
    <property type="match status" value="1"/>
</dbReference>
<keyword evidence="3" id="KW-1185">Reference proteome</keyword>
<dbReference type="EMBL" id="BAABIK010000015">
    <property type="protein sequence ID" value="GAA4944769.1"/>
    <property type="molecule type" value="Genomic_DNA"/>
</dbReference>
<comment type="caution">
    <text evidence="2">The sequence shown here is derived from an EMBL/GenBank/DDBJ whole genome shotgun (WGS) entry which is preliminary data.</text>
</comment>
<organism evidence="2 3">
    <name type="scientific">Streptomonospora halophila</name>
    <dbReference type="NCBI Taxonomy" id="427369"/>
    <lineage>
        <taxon>Bacteria</taxon>
        <taxon>Bacillati</taxon>
        <taxon>Actinomycetota</taxon>
        <taxon>Actinomycetes</taxon>
        <taxon>Streptosporangiales</taxon>
        <taxon>Nocardiopsidaceae</taxon>
        <taxon>Streptomonospora</taxon>
    </lineage>
</organism>
<evidence type="ECO:0000259" key="1">
    <source>
        <dbReference type="Pfam" id="PF19809"/>
    </source>
</evidence>
<dbReference type="Proteomes" id="UP001499993">
    <property type="component" value="Unassembled WGS sequence"/>
</dbReference>
<proteinExistence type="predicted"/>
<dbReference type="InterPro" id="IPR046259">
    <property type="entry name" value="DUF6292"/>
</dbReference>
<feature type="domain" description="DUF6292" evidence="1">
    <location>
        <begin position="22"/>
        <end position="108"/>
    </location>
</feature>
<evidence type="ECO:0000313" key="2">
    <source>
        <dbReference type="EMBL" id="GAA4944769.1"/>
    </source>
</evidence>
<gene>
    <name evidence="2" type="ORF">GCM10023224_29910</name>
</gene>
<sequence>MIDNGPLPTPYSPQWVRLPEPYVDAVALRLAAGGVAVLDHWNDPMDPRDATVIVCGREGGRLRFVWDEESGWRYGPMDDEGWAPLEDTRYLPCGLLPEPGEVAAAVRDVLAGRGAGGCERPRYRSFRDYGDGFDARLAAYSAVGAV</sequence>